<geneLocation type="plasmid" evidence="3">
    <name>pKVU_100</name>
</geneLocation>
<dbReference type="HOGENOM" id="CLU_020413_1_0_5"/>
<dbReference type="GO" id="GO:0005829">
    <property type="term" value="C:cytosol"/>
    <property type="evidence" value="ECO:0007669"/>
    <property type="project" value="TreeGrafter"/>
</dbReference>
<dbReference type="InterPro" id="IPR003692">
    <property type="entry name" value="Hydantoinase_B"/>
</dbReference>
<dbReference type="InterPro" id="IPR045079">
    <property type="entry name" value="Oxoprolinase-like"/>
</dbReference>
<organism evidence="2 3">
    <name type="scientific">Ketogulonicigenium vulgare (strain WSH-001)</name>
    <dbReference type="NCBI Taxonomy" id="759362"/>
    <lineage>
        <taxon>Bacteria</taxon>
        <taxon>Pseudomonadati</taxon>
        <taxon>Pseudomonadota</taxon>
        <taxon>Alphaproteobacteria</taxon>
        <taxon>Rhodobacterales</taxon>
        <taxon>Roseobacteraceae</taxon>
        <taxon>Ketogulonicigenium</taxon>
    </lineage>
</organism>
<sequence>MARDAVALEIISRKLSAVADEMYFAIQRASRSAYVKEAADFATAILDTEGNVFAYPPSATFAFLVDSNYRTLIDAIPDLQPGDVVATNDPYRSGGLATHLPDVNLLRPLFHDGKLVAYAWSFAHFADVGGSVPSSMSPALTEIFQEGLRIPPLKLFRAGQPNEDLFEMIRMNSRVPDMVVADLRAMAGALALGEARLAELIDQIGPQPFHSYIRDVQDYAESRARAVLRRIPDGSYEFWDYMDDDMVSRIPVRIRLKMTVNDGHVTLDVSGTDPQVKTAYNVPSAGQRMYWLTFRLTGFITTHDPDIPKNAGIYRNISMINPPGTVLNAEFPDAVNLRVAAPYRLFDATGGALIQAVPELMPAAPGGTMVPFSFAEVMDDGSRRVEVVQPMRSGMGALNGRDGVDARDNSLNNMRNHPVETVEVESAVLITEYDIRPDSGGAGRWRGGVGQMITIRSSVDGGVVLARGMERLRFPPWGIFGGDAGATLQAVLNKGKSGERPVPKIHELVLDRGDTLTLLMPGGGGYGDPFLRDPAAVREDVLDGFVTRDGAWRDYGVALNADFTIDLAATLVRRDARGPLPVQPFTFGRFRLLWEAVFDDAFMLDMNRRLYALRKPSRHTIRRRIFERILPALADGNADLNAALEQTESLRRHAVQVLDDILPLTAEIA</sequence>
<dbReference type="KEGG" id="kvl:KVU_PA0182"/>
<dbReference type="RefSeq" id="WP_014538267.1">
    <property type="nucleotide sequence ID" value="NC_017386.1"/>
</dbReference>
<dbReference type="PATRIC" id="fig|759362.5.peg.2875"/>
<gene>
    <name evidence="2" type="ordered locus">KVU_PA0182</name>
</gene>
<reference evidence="2 3" key="1">
    <citation type="journal article" date="2011" name="J. Bacteriol.">
        <title>Complete genome sequence of the industrial strain Ketogulonicigenium vulgare WSH-001.</title>
        <authorList>
            <person name="Liu L."/>
            <person name="Li Y."/>
            <person name="Zhang J."/>
            <person name="Zhou Z."/>
            <person name="Liu J."/>
            <person name="Li X."/>
            <person name="Zhou J."/>
            <person name="Du G."/>
            <person name="Wang L."/>
            <person name="Chen J."/>
        </authorList>
    </citation>
    <scope>NUCLEOTIDE SEQUENCE [LARGE SCALE GENOMIC DNA]</scope>
    <source>
        <strain evidence="2 3">WSH-001</strain>
        <plasmid evidence="3">pKVU_100</plasmid>
    </source>
</reference>
<keyword evidence="3" id="KW-1185">Reference proteome</keyword>
<dbReference type="OrthoDB" id="9761586at2"/>
<dbReference type="EMBL" id="CP002019">
    <property type="protein sequence ID" value="AEM42599.1"/>
    <property type="molecule type" value="Genomic_DNA"/>
</dbReference>
<evidence type="ECO:0000313" key="2">
    <source>
        <dbReference type="EMBL" id="AEM42599.1"/>
    </source>
</evidence>
<dbReference type="GO" id="GO:0047423">
    <property type="term" value="F:N-methylhydantoinase (ATP-hydrolyzing) activity"/>
    <property type="evidence" value="ECO:0007669"/>
    <property type="project" value="UniProtKB-EC"/>
</dbReference>
<keyword evidence="2" id="KW-0378">Hydrolase</keyword>
<dbReference type="GO" id="GO:0006749">
    <property type="term" value="P:glutathione metabolic process"/>
    <property type="evidence" value="ECO:0007669"/>
    <property type="project" value="TreeGrafter"/>
</dbReference>
<feature type="domain" description="Hydantoinase B/oxoprolinase" evidence="1">
    <location>
        <begin position="4"/>
        <end position="529"/>
    </location>
</feature>
<protein>
    <submittedName>
        <fullName evidence="2">Hydantoinase B/oxoprolinase</fullName>
        <ecNumber evidence="2">3.5.2.14</ecNumber>
    </submittedName>
</protein>
<dbReference type="EC" id="3.5.2.14" evidence="2"/>
<dbReference type="Proteomes" id="UP000000692">
    <property type="component" value="Plasmid 1"/>
</dbReference>
<proteinExistence type="predicted"/>
<name>F9YB47_KETVW</name>
<evidence type="ECO:0000259" key="1">
    <source>
        <dbReference type="Pfam" id="PF02538"/>
    </source>
</evidence>
<dbReference type="GO" id="GO:0017168">
    <property type="term" value="F:5-oxoprolinase (ATP-hydrolyzing) activity"/>
    <property type="evidence" value="ECO:0007669"/>
    <property type="project" value="TreeGrafter"/>
</dbReference>
<dbReference type="PANTHER" id="PTHR11365">
    <property type="entry name" value="5-OXOPROLINASE RELATED"/>
    <property type="match status" value="1"/>
</dbReference>
<dbReference type="PANTHER" id="PTHR11365:SF23">
    <property type="entry name" value="HYPOTHETICAL 5-OXOPROLINASE (EUROFUNG)-RELATED"/>
    <property type="match status" value="1"/>
</dbReference>
<dbReference type="AlphaFoldDB" id="F9YB47"/>
<dbReference type="Pfam" id="PF02538">
    <property type="entry name" value="Hydantoinase_B"/>
    <property type="match status" value="1"/>
</dbReference>
<keyword evidence="2" id="KW-0614">Plasmid</keyword>
<evidence type="ECO:0000313" key="3">
    <source>
        <dbReference type="Proteomes" id="UP000000692"/>
    </source>
</evidence>
<accession>F9YB47</accession>